<dbReference type="GO" id="GO:0009279">
    <property type="term" value="C:cell outer membrane"/>
    <property type="evidence" value="ECO:0007669"/>
    <property type="project" value="UniProtKB-SubCell"/>
</dbReference>
<dbReference type="EMBL" id="QGDT01000015">
    <property type="protein sequence ID" value="PWJ55018.1"/>
    <property type="molecule type" value="Genomic_DNA"/>
</dbReference>
<evidence type="ECO:0000256" key="5">
    <source>
        <dbReference type="ARBA" id="ARBA00023136"/>
    </source>
</evidence>
<sequence length="1136" mass="125524">MKKRIKIIEPIWAIMKVSTIQFLLMAITGALGYANNSSAQELLMKKVSIHAEQLEIKQVLSKIEKEANVRFVYSVQLLPVDRKITVDIHNETIAEALESVFGPDRISYEIVRNKIVLKLAPKKSALLPLNSISTPISYNKVADRVITGIVRDNGKEPLPGVNIAIKGSNLGTNTDVNGKYTIEVPTEDAILVYSFVGYLPQEVRVGVKSSIDVNLVPDIKALEEVVVIGYGTTKRQDFTGAVSSMKLEGSAMAQMPNLNALEALKGNLPGLNIGATNTAGGQPSVLVRGQNSINGSNDPLIVLDGVIFLGSLSDINPSDIANIDVLKDATSAAAYGSRSANGVIAITTKRGKIGKPVITFNTSTGFQTWQNRPVMMKGEEWISVVNARNKYTEGSTNWLKAGELANREAGNETNWLDETTRTGVIQSYQAAVSGAQENVNYYLSTSYDDNQAIVKGDQFNRISILGKLKTNITDWLEIGVDGSYSKRDYSGVTANIGQAQTMSPYGVMYRDDLGNLEKYPYTQSGINPLWGVDDGTRDNINILNSYRLNTNALISIPWIQGLTYRVNLLNNVTKNETGNFTYEDYYVQEGEGIQRYDPSVIQGFLTNANGNLNRNGINSYVFDNIVNYKNDFGNHGIDLTLVATRDNQKYNYMNTTGSDFSANGNTTLGMYGLHKATVQRVDLDAYERSNIGYLARLSYSFSDKYFFTGSFRRDGASVFGQNNKWANFYAAGVAWKITNENFLKQFEVLNSMKLKFSMGQNGNQGISPYGTLSTVSNAASGGVRYEFSDKPGTVNYGLYQSALGNADLGWETTTSWNGGFESSWLQNRLSVNLDLYFGKTVDQIFTRNIPVMTGFKTIKTSMGQVNNSGVELSISSDNIRGKKLNWNTSLTFWKNNNKLVKLYGEDNDGDGREDDDISSSLFIGEPLNVIYGYEQIGIVQEDDTEYMALTGAAAGSPMYKDLDGVEGISANDRKIIGYRNENFRLNLRNNFSYKNFDLYVLVSGIFGGNNRYMQENTEAYLTAGTGRFNDNMTSKAYWTPENRSNEYPSAYFAGDGRFTGLQSRTFVRIQDITLSYKLESSWLSAVRMKSAKLFVSGRNLGTFTNWFGGDPETGTPVRSNTFPVASTYSFGANFSF</sequence>
<comment type="subcellular location">
    <subcellularLocation>
        <location evidence="1 7">Cell outer membrane</location>
        <topology evidence="1 7">Multi-pass membrane protein</topology>
    </subcellularLocation>
</comment>
<accession>A0A316ACN7</accession>
<dbReference type="OrthoDB" id="9768177at2"/>
<evidence type="ECO:0000256" key="3">
    <source>
        <dbReference type="ARBA" id="ARBA00022452"/>
    </source>
</evidence>
<keyword evidence="2 7" id="KW-0813">Transport</keyword>
<organism evidence="9 10">
    <name type="scientific">Dyadobacter jejuensis</name>
    <dbReference type="NCBI Taxonomy" id="1082580"/>
    <lineage>
        <taxon>Bacteria</taxon>
        <taxon>Pseudomonadati</taxon>
        <taxon>Bacteroidota</taxon>
        <taxon>Cytophagia</taxon>
        <taxon>Cytophagales</taxon>
        <taxon>Spirosomataceae</taxon>
        <taxon>Dyadobacter</taxon>
    </lineage>
</organism>
<name>A0A316ACN7_9BACT</name>
<evidence type="ECO:0000256" key="7">
    <source>
        <dbReference type="PROSITE-ProRule" id="PRU01360"/>
    </source>
</evidence>
<keyword evidence="5 7" id="KW-0472">Membrane</keyword>
<dbReference type="InterPro" id="IPR023997">
    <property type="entry name" value="TonB-dep_OMP_SusC/RagA_CS"/>
</dbReference>
<gene>
    <name evidence="9" type="ORF">CLV98_11537</name>
</gene>
<dbReference type="InterPro" id="IPR023996">
    <property type="entry name" value="TonB-dep_OMP_SusC/RagA"/>
</dbReference>
<dbReference type="AlphaFoldDB" id="A0A316ACN7"/>
<dbReference type="NCBIfam" id="TIGR04057">
    <property type="entry name" value="SusC_RagA_signa"/>
    <property type="match status" value="1"/>
</dbReference>
<proteinExistence type="inferred from homology"/>
<keyword evidence="3 7" id="KW-1134">Transmembrane beta strand</keyword>
<protein>
    <submittedName>
        <fullName evidence="9">TonB-linked SusC/RagA family outer membrane protein</fullName>
    </submittedName>
</protein>
<dbReference type="PROSITE" id="PS52016">
    <property type="entry name" value="TONB_DEPENDENT_REC_3"/>
    <property type="match status" value="1"/>
</dbReference>
<dbReference type="SUPFAM" id="SSF49464">
    <property type="entry name" value="Carboxypeptidase regulatory domain-like"/>
    <property type="match status" value="1"/>
</dbReference>
<dbReference type="InterPro" id="IPR036942">
    <property type="entry name" value="Beta-barrel_TonB_sf"/>
</dbReference>
<dbReference type="InterPro" id="IPR039426">
    <property type="entry name" value="TonB-dep_rcpt-like"/>
</dbReference>
<dbReference type="InterPro" id="IPR037066">
    <property type="entry name" value="Plug_dom_sf"/>
</dbReference>
<feature type="domain" description="TonB-dependent receptor plug" evidence="8">
    <location>
        <begin position="236"/>
        <end position="343"/>
    </location>
</feature>
<evidence type="ECO:0000313" key="10">
    <source>
        <dbReference type="Proteomes" id="UP000245880"/>
    </source>
</evidence>
<dbReference type="Pfam" id="PF13715">
    <property type="entry name" value="CarbopepD_reg_2"/>
    <property type="match status" value="1"/>
</dbReference>
<dbReference type="RefSeq" id="WP_109677396.1">
    <property type="nucleotide sequence ID" value="NZ_QGDT01000015.1"/>
</dbReference>
<keyword evidence="6 7" id="KW-0998">Cell outer membrane</keyword>
<keyword evidence="4 7" id="KW-0812">Transmembrane</keyword>
<dbReference type="Gene3D" id="2.40.170.20">
    <property type="entry name" value="TonB-dependent receptor, beta-barrel domain"/>
    <property type="match status" value="1"/>
</dbReference>
<dbReference type="NCBIfam" id="TIGR04056">
    <property type="entry name" value="OMP_RagA_SusC"/>
    <property type="match status" value="1"/>
</dbReference>
<dbReference type="Pfam" id="PF07715">
    <property type="entry name" value="Plug"/>
    <property type="match status" value="1"/>
</dbReference>
<comment type="caution">
    <text evidence="9">The sequence shown here is derived from an EMBL/GenBank/DDBJ whole genome shotgun (WGS) entry which is preliminary data.</text>
</comment>
<comment type="similarity">
    <text evidence="7">Belongs to the TonB-dependent receptor family.</text>
</comment>
<evidence type="ECO:0000259" key="8">
    <source>
        <dbReference type="Pfam" id="PF07715"/>
    </source>
</evidence>
<dbReference type="SUPFAM" id="SSF56935">
    <property type="entry name" value="Porins"/>
    <property type="match status" value="1"/>
</dbReference>
<evidence type="ECO:0000256" key="1">
    <source>
        <dbReference type="ARBA" id="ARBA00004571"/>
    </source>
</evidence>
<dbReference type="Gene3D" id="2.60.40.1120">
    <property type="entry name" value="Carboxypeptidase-like, regulatory domain"/>
    <property type="match status" value="1"/>
</dbReference>
<dbReference type="Gene3D" id="2.170.130.10">
    <property type="entry name" value="TonB-dependent receptor, plug domain"/>
    <property type="match status" value="1"/>
</dbReference>
<reference evidence="9 10" key="1">
    <citation type="submission" date="2018-03" db="EMBL/GenBank/DDBJ databases">
        <title>Genomic Encyclopedia of Archaeal and Bacterial Type Strains, Phase II (KMG-II): from individual species to whole genera.</title>
        <authorList>
            <person name="Goeker M."/>
        </authorList>
    </citation>
    <scope>NUCLEOTIDE SEQUENCE [LARGE SCALE GENOMIC DNA]</scope>
    <source>
        <strain evidence="9 10">DSM 100346</strain>
    </source>
</reference>
<dbReference type="Proteomes" id="UP000245880">
    <property type="component" value="Unassembled WGS sequence"/>
</dbReference>
<keyword evidence="10" id="KW-1185">Reference proteome</keyword>
<evidence type="ECO:0000313" key="9">
    <source>
        <dbReference type="EMBL" id="PWJ55018.1"/>
    </source>
</evidence>
<evidence type="ECO:0000256" key="4">
    <source>
        <dbReference type="ARBA" id="ARBA00022692"/>
    </source>
</evidence>
<dbReference type="InterPro" id="IPR008969">
    <property type="entry name" value="CarboxyPept-like_regulatory"/>
</dbReference>
<evidence type="ECO:0000256" key="2">
    <source>
        <dbReference type="ARBA" id="ARBA00022448"/>
    </source>
</evidence>
<evidence type="ECO:0000256" key="6">
    <source>
        <dbReference type="ARBA" id="ARBA00023237"/>
    </source>
</evidence>
<dbReference type="InterPro" id="IPR012910">
    <property type="entry name" value="Plug_dom"/>
</dbReference>